<dbReference type="InterPro" id="IPR014751">
    <property type="entry name" value="XRCC4-like_C"/>
</dbReference>
<evidence type="ECO:0000313" key="3">
    <source>
        <dbReference type="EMBL" id="KEZ43793.1"/>
    </source>
</evidence>
<dbReference type="VEuPathDB" id="FungiDB:SAPIO_CDS3941"/>
<sequence>MAPNQRILRFAQSRKKSAFVLVQAASTGRHPLDLKLIGTDGFSPFVVTLRQDRVLSLKHSCPDEEWEEILITLFSQKTIEGIQATARVEETQNEDEPPSHLTIEVRRSVQGITKHMGDITLRYKPEEPIDVVDWCNTSILAYEEATAALEKEGQRVSKLEKELEILQNQLNELVDAKKADENDLLEKFRDLLNEKKVKIREQQRLLDTSSHGVPPTVEDSPEAAPPSPKVKKEPKESQRHIPGPSRRGKRKQATPPVEEESSDEDGFEKMDTDEPANARPLPDSEDERTTTAGSEEDVTASEDEEEAAPPPTKLTRRAASARTSTKVASQTVKSKTSEKAAEGAPPPKRELPFATRKKGGAAKAKPPPQEGSETESDDEL</sequence>
<protein>
    <submittedName>
        <fullName evidence="3">Mitotic apparatus protein p62-like protein</fullName>
    </submittedName>
</protein>
<proteinExistence type="predicted"/>
<dbReference type="HOGENOM" id="CLU_044616_0_0_1"/>
<keyword evidence="4" id="KW-1185">Reference proteome</keyword>
<feature type="compositionally biased region" description="Basic and acidic residues" evidence="1">
    <location>
        <begin position="230"/>
        <end position="239"/>
    </location>
</feature>
<accession>A0A084G8Y1</accession>
<reference evidence="3 4" key="1">
    <citation type="journal article" date="2014" name="Genome Announc.">
        <title>Draft genome sequence of the pathogenic fungus Scedosporium apiospermum.</title>
        <authorList>
            <person name="Vandeputte P."/>
            <person name="Ghamrawi S."/>
            <person name="Rechenmann M."/>
            <person name="Iltis A."/>
            <person name="Giraud S."/>
            <person name="Fleury M."/>
            <person name="Thornton C."/>
            <person name="Delhaes L."/>
            <person name="Meyer W."/>
            <person name="Papon N."/>
            <person name="Bouchara J.P."/>
        </authorList>
    </citation>
    <scope>NUCLEOTIDE SEQUENCE [LARGE SCALE GENOMIC DNA]</scope>
    <source>
        <strain evidence="3 4">IHEM 14462</strain>
    </source>
</reference>
<name>A0A084G8Y1_PSEDA</name>
<dbReference type="SUPFAM" id="SSF58022">
    <property type="entry name" value="XRCC4, C-terminal oligomerization domain"/>
    <property type="match status" value="1"/>
</dbReference>
<dbReference type="KEGG" id="sapo:SAPIO_CDS3941"/>
<feature type="compositionally biased region" description="Polar residues" evidence="1">
    <location>
        <begin position="321"/>
        <end position="334"/>
    </location>
</feature>
<dbReference type="AlphaFoldDB" id="A0A084G8Y1"/>
<feature type="compositionally biased region" description="Basic and acidic residues" evidence="1">
    <location>
        <begin position="335"/>
        <end position="351"/>
    </location>
</feature>
<dbReference type="PANTHER" id="PTHR42067">
    <property type="entry name" value="YALI0C15378P"/>
    <property type="match status" value="1"/>
</dbReference>
<dbReference type="OMA" id="IQLFDWS"/>
<organism evidence="3 4">
    <name type="scientific">Pseudallescheria apiosperma</name>
    <name type="common">Scedosporium apiospermum</name>
    <dbReference type="NCBI Taxonomy" id="563466"/>
    <lineage>
        <taxon>Eukaryota</taxon>
        <taxon>Fungi</taxon>
        <taxon>Dikarya</taxon>
        <taxon>Ascomycota</taxon>
        <taxon>Pezizomycotina</taxon>
        <taxon>Sordariomycetes</taxon>
        <taxon>Hypocreomycetidae</taxon>
        <taxon>Microascales</taxon>
        <taxon>Microascaceae</taxon>
        <taxon>Scedosporium</taxon>
    </lineage>
</organism>
<feature type="region of interest" description="Disordered" evidence="1">
    <location>
        <begin position="202"/>
        <end position="380"/>
    </location>
</feature>
<dbReference type="EMBL" id="JOWA01000090">
    <property type="protein sequence ID" value="KEZ43793.1"/>
    <property type="molecule type" value="Genomic_DNA"/>
</dbReference>
<comment type="caution">
    <text evidence="3">The sequence shown here is derived from an EMBL/GenBank/DDBJ whole genome shotgun (WGS) entry which is preliminary data.</text>
</comment>
<dbReference type="GeneID" id="27723013"/>
<dbReference type="OrthoDB" id="8064436at2759"/>
<dbReference type="Gene3D" id="1.20.5.370">
    <property type="match status" value="1"/>
</dbReference>
<gene>
    <name evidence="3" type="ORF">SAPIO_CDS3941</name>
</gene>
<dbReference type="InterPro" id="IPR053962">
    <property type="entry name" value="XRCC4_CC"/>
</dbReference>
<evidence type="ECO:0000259" key="2">
    <source>
        <dbReference type="Pfam" id="PF21924"/>
    </source>
</evidence>
<dbReference type="RefSeq" id="XP_016643592.1">
    <property type="nucleotide sequence ID" value="XM_016786616.1"/>
</dbReference>
<feature type="compositionally biased region" description="Acidic residues" evidence="1">
    <location>
        <begin position="294"/>
        <end position="307"/>
    </location>
</feature>
<dbReference type="PANTHER" id="PTHR42067:SF1">
    <property type="entry name" value="MITOTIC APPARATUS PROTEIN P62"/>
    <property type="match status" value="1"/>
</dbReference>
<feature type="domain" description="XRCC4 coiled-coil" evidence="2">
    <location>
        <begin position="146"/>
        <end position="201"/>
    </location>
</feature>
<feature type="compositionally biased region" description="Acidic residues" evidence="1">
    <location>
        <begin position="257"/>
        <end position="266"/>
    </location>
</feature>
<dbReference type="Pfam" id="PF21924">
    <property type="entry name" value="XRCC4_CC"/>
    <property type="match status" value="1"/>
</dbReference>
<evidence type="ECO:0000313" key="4">
    <source>
        <dbReference type="Proteomes" id="UP000028545"/>
    </source>
</evidence>
<dbReference type="Proteomes" id="UP000028545">
    <property type="component" value="Unassembled WGS sequence"/>
</dbReference>
<evidence type="ECO:0000256" key="1">
    <source>
        <dbReference type="SAM" id="MobiDB-lite"/>
    </source>
</evidence>